<dbReference type="Proteomes" id="UP001596990">
    <property type="component" value="Unassembled WGS sequence"/>
</dbReference>
<protein>
    <recommendedName>
        <fullName evidence="1">Thiamine-monophosphate kinase</fullName>
        <shortName evidence="1">TMP kinase</shortName>
        <shortName evidence="1">Thiamine-phosphate kinase</shortName>
        <ecNumber evidence="1">2.7.4.16</ecNumber>
    </recommendedName>
</protein>
<evidence type="ECO:0000259" key="2">
    <source>
        <dbReference type="Pfam" id="PF00586"/>
    </source>
</evidence>
<feature type="binding site" evidence="1">
    <location>
        <position position="318"/>
    </location>
    <ligand>
        <name>substrate</name>
    </ligand>
</feature>
<proteinExistence type="inferred from homology"/>
<reference evidence="5" key="1">
    <citation type="journal article" date="2019" name="Int. J. Syst. Evol. Microbiol.">
        <title>The Global Catalogue of Microorganisms (GCM) 10K type strain sequencing project: providing services to taxonomists for standard genome sequencing and annotation.</title>
        <authorList>
            <consortium name="The Broad Institute Genomics Platform"/>
            <consortium name="The Broad Institute Genome Sequencing Center for Infectious Disease"/>
            <person name="Wu L."/>
            <person name="Ma J."/>
        </authorList>
    </citation>
    <scope>NUCLEOTIDE SEQUENCE [LARGE SCALE GENOMIC DNA]</scope>
    <source>
        <strain evidence="5">CCUG 56607</strain>
    </source>
</reference>
<feature type="binding site" evidence="1">
    <location>
        <position position="145"/>
    </location>
    <ligand>
        <name>ATP</name>
        <dbReference type="ChEBI" id="CHEBI:30616"/>
    </ligand>
</feature>
<dbReference type="GO" id="GO:0009030">
    <property type="term" value="F:thiamine-phosphate kinase activity"/>
    <property type="evidence" value="ECO:0007669"/>
    <property type="project" value="UniProtKB-EC"/>
</dbReference>
<dbReference type="HAMAP" id="MF_02128">
    <property type="entry name" value="TMP_kinase"/>
    <property type="match status" value="1"/>
</dbReference>
<feature type="binding site" evidence="1">
    <location>
        <position position="260"/>
    </location>
    <ligand>
        <name>substrate</name>
    </ligand>
</feature>
<feature type="binding site" evidence="1">
    <location>
        <position position="43"/>
    </location>
    <ligand>
        <name>Mg(2+)</name>
        <dbReference type="ChEBI" id="CHEBI:18420"/>
        <label>2</label>
    </ligand>
</feature>
<feature type="binding site" evidence="1">
    <location>
        <position position="72"/>
    </location>
    <ligand>
        <name>Mg(2+)</name>
        <dbReference type="ChEBI" id="CHEBI:18420"/>
        <label>2</label>
    </ligand>
</feature>
<dbReference type="RefSeq" id="WP_386063986.1">
    <property type="nucleotide sequence ID" value="NZ_JBHTKL010000006.1"/>
</dbReference>
<feature type="binding site" evidence="1">
    <location>
        <begin position="119"/>
        <end position="120"/>
    </location>
    <ligand>
        <name>ATP</name>
        <dbReference type="ChEBI" id="CHEBI:30616"/>
    </ligand>
</feature>
<keyword evidence="1" id="KW-0460">Magnesium</keyword>
<feature type="binding site" evidence="1">
    <location>
        <position position="72"/>
    </location>
    <ligand>
        <name>Mg(2+)</name>
        <dbReference type="ChEBI" id="CHEBI:18420"/>
        <label>4</label>
    </ligand>
</feature>
<feature type="binding site" evidence="1">
    <location>
        <position position="120"/>
    </location>
    <ligand>
        <name>Mg(2+)</name>
        <dbReference type="ChEBI" id="CHEBI:18420"/>
        <label>1</label>
    </ligand>
</feature>
<evidence type="ECO:0000313" key="5">
    <source>
        <dbReference type="Proteomes" id="UP001596990"/>
    </source>
</evidence>
<dbReference type="Pfam" id="PF00586">
    <property type="entry name" value="AIRS"/>
    <property type="match status" value="1"/>
</dbReference>
<dbReference type="Gene3D" id="3.30.1330.10">
    <property type="entry name" value="PurM-like, N-terminal domain"/>
    <property type="match status" value="1"/>
</dbReference>
<dbReference type="EMBL" id="JBHTKL010000006">
    <property type="protein sequence ID" value="MFD1021118.1"/>
    <property type="molecule type" value="Genomic_DNA"/>
</dbReference>
<evidence type="ECO:0000313" key="4">
    <source>
        <dbReference type="EMBL" id="MFD1021118.1"/>
    </source>
</evidence>
<keyword evidence="1 4" id="KW-0418">Kinase</keyword>
<dbReference type="InterPro" id="IPR036676">
    <property type="entry name" value="PurM-like_C_sf"/>
</dbReference>
<keyword evidence="1 4" id="KW-0808">Transferase</keyword>
<comment type="pathway">
    <text evidence="1">Cofactor biosynthesis; thiamine diphosphate biosynthesis; thiamine diphosphate from thiamine phosphate: step 1/1.</text>
</comment>
<comment type="catalytic activity">
    <reaction evidence="1">
        <text>thiamine phosphate + ATP = thiamine diphosphate + ADP</text>
        <dbReference type="Rhea" id="RHEA:15913"/>
        <dbReference type="ChEBI" id="CHEBI:30616"/>
        <dbReference type="ChEBI" id="CHEBI:37575"/>
        <dbReference type="ChEBI" id="CHEBI:58937"/>
        <dbReference type="ChEBI" id="CHEBI:456216"/>
        <dbReference type="EC" id="2.7.4.16"/>
    </reaction>
</comment>
<feature type="binding site" evidence="1">
    <location>
        <position position="215"/>
    </location>
    <ligand>
        <name>Mg(2+)</name>
        <dbReference type="ChEBI" id="CHEBI:18420"/>
        <label>5</label>
    </ligand>
</feature>
<keyword evidence="1" id="KW-0784">Thiamine biosynthesis</keyword>
<evidence type="ECO:0000256" key="1">
    <source>
        <dbReference type="HAMAP-Rule" id="MF_02128"/>
    </source>
</evidence>
<feature type="binding site" evidence="1">
    <location>
        <position position="102"/>
    </location>
    <ligand>
        <name>ATP</name>
        <dbReference type="ChEBI" id="CHEBI:30616"/>
    </ligand>
</feature>
<keyword evidence="1" id="KW-0479">Metal-binding</keyword>
<accession>A0ABW3L7T0</accession>
<comment type="function">
    <text evidence="1">Catalyzes the ATP-dependent phosphorylation of thiamine-monophosphate (TMP) to form thiamine-pyrophosphate (TPP), the active form of vitamin B1.</text>
</comment>
<feature type="binding site" evidence="1">
    <location>
        <position position="214"/>
    </location>
    <ligand>
        <name>ATP</name>
        <dbReference type="ChEBI" id="CHEBI:30616"/>
    </ligand>
</feature>
<dbReference type="PANTHER" id="PTHR30270:SF0">
    <property type="entry name" value="THIAMINE-MONOPHOSPHATE KINASE"/>
    <property type="match status" value="1"/>
</dbReference>
<keyword evidence="1" id="KW-0067">ATP-binding</keyword>
<feature type="binding site" evidence="1">
    <location>
        <position position="72"/>
    </location>
    <ligand>
        <name>Mg(2+)</name>
        <dbReference type="ChEBI" id="CHEBI:18420"/>
        <label>3</label>
    </ligand>
</feature>
<feature type="binding site" evidence="1">
    <location>
        <position position="50"/>
    </location>
    <ligand>
        <name>substrate</name>
    </ligand>
</feature>
<comment type="similarity">
    <text evidence="1">Belongs to the thiamine-monophosphate kinase family.</text>
</comment>
<name>A0ABW3L7T0_9BACI</name>
<keyword evidence="5" id="KW-1185">Reference proteome</keyword>
<dbReference type="CDD" id="cd02194">
    <property type="entry name" value="ThiL"/>
    <property type="match status" value="1"/>
</dbReference>
<comment type="caution">
    <text evidence="1">Lacks conserved residue(s) required for the propagation of feature annotation.</text>
</comment>
<comment type="miscellaneous">
    <text evidence="1">Reaction mechanism of ThiL seems to utilize a direct, inline transfer of the gamma-phosphate of ATP to TMP rather than a phosphorylated enzyme intermediate.</text>
</comment>
<evidence type="ECO:0000259" key="3">
    <source>
        <dbReference type="Pfam" id="PF02769"/>
    </source>
</evidence>
<dbReference type="InterPro" id="IPR016188">
    <property type="entry name" value="PurM-like_N"/>
</dbReference>
<dbReference type="PIRSF" id="PIRSF005303">
    <property type="entry name" value="Thiam_monoph_kin"/>
    <property type="match status" value="1"/>
</dbReference>
<dbReference type="InterPro" id="IPR036921">
    <property type="entry name" value="PurM-like_N_sf"/>
</dbReference>
<feature type="binding site" evidence="1">
    <location>
        <position position="27"/>
    </location>
    <ligand>
        <name>Mg(2+)</name>
        <dbReference type="ChEBI" id="CHEBI:18420"/>
        <label>3</label>
    </ligand>
</feature>
<feature type="binding site" evidence="1">
    <location>
        <position position="43"/>
    </location>
    <ligand>
        <name>Mg(2+)</name>
        <dbReference type="ChEBI" id="CHEBI:18420"/>
        <label>1</label>
    </ligand>
</feature>
<dbReference type="Gene3D" id="3.90.650.10">
    <property type="entry name" value="PurM-like C-terminal domain"/>
    <property type="match status" value="1"/>
</dbReference>
<dbReference type="Pfam" id="PF02769">
    <property type="entry name" value="AIRS_C"/>
    <property type="match status" value="1"/>
</dbReference>
<organism evidence="4 5">
    <name type="scientific">Thalassobacillus hwangdonensis</name>
    <dbReference type="NCBI Taxonomy" id="546108"/>
    <lineage>
        <taxon>Bacteria</taxon>
        <taxon>Bacillati</taxon>
        <taxon>Bacillota</taxon>
        <taxon>Bacilli</taxon>
        <taxon>Bacillales</taxon>
        <taxon>Bacillaceae</taxon>
        <taxon>Thalassobacillus</taxon>
    </lineage>
</organism>
<gene>
    <name evidence="1 4" type="primary">thiL</name>
    <name evidence="4" type="ORF">ACFQ2J_18150</name>
</gene>
<dbReference type="NCBIfam" id="TIGR01379">
    <property type="entry name" value="thiL"/>
    <property type="match status" value="1"/>
</dbReference>
<feature type="domain" description="PurM-like N-terminal" evidence="2">
    <location>
        <begin position="25"/>
        <end position="137"/>
    </location>
</feature>
<dbReference type="InterPro" id="IPR006283">
    <property type="entry name" value="ThiL-like"/>
</dbReference>
<sequence>MDEFSFINSIKPSTYSQSSLLKGIGDDAAVFRADYRDVVTAVDTMVEDVHFSKATTEPYHIGYRCLAANISDLAAMGATPAYYMVSLVIPDRWSEEALQHIYNGMNQLAKSYRMDLIGGDTVSGEQLMLSITVFGYVTPGKSRMRSHARPGDVLFATGTLGDSRAGLALMLEEASISDRVAYDFFVRRHQLPEPRVAFAEELNGLDRLALNDISDGIASEANEIAEASQLSLHIDIEQLPVHPSMKQFNHYLDWVLNGGEDFELLGAVAEQDWPSVVKAAEITGVDVTKVGHVTERMKEAQVFLYEKGTRKRLDKSGYTHLKSDR</sequence>
<dbReference type="SUPFAM" id="SSF56042">
    <property type="entry name" value="PurM C-terminal domain-like"/>
    <property type="match status" value="1"/>
</dbReference>
<dbReference type="SUPFAM" id="SSF55326">
    <property type="entry name" value="PurM N-terminal domain-like"/>
    <property type="match status" value="1"/>
</dbReference>
<dbReference type="EC" id="2.7.4.16" evidence="1"/>
<keyword evidence="1" id="KW-0547">Nucleotide-binding</keyword>
<feature type="binding site" evidence="1">
    <location>
        <position position="27"/>
    </location>
    <ligand>
        <name>Mg(2+)</name>
        <dbReference type="ChEBI" id="CHEBI:18420"/>
        <label>4</label>
    </ligand>
</feature>
<dbReference type="PANTHER" id="PTHR30270">
    <property type="entry name" value="THIAMINE-MONOPHOSPHATE KINASE"/>
    <property type="match status" value="1"/>
</dbReference>
<feature type="domain" description="PurM-like C-terminal" evidence="3">
    <location>
        <begin position="149"/>
        <end position="297"/>
    </location>
</feature>
<comment type="caution">
    <text evidence="4">The sequence shown here is derived from an EMBL/GenBank/DDBJ whole genome shotgun (WGS) entry which is preliminary data.</text>
</comment>
<feature type="binding site" evidence="1">
    <location>
        <position position="212"/>
    </location>
    <ligand>
        <name>Mg(2+)</name>
        <dbReference type="ChEBI" id="CHEBI:18420"/>
        <label>3</label>
    </ligand>
</feature>
<dbReference type="InterPro" id="IPR010918">
    <property type="entry name" value="PurM-like_C_dom"/>
</dbReference>